<sequence>MGQGERRARLRHGLALLAGVAMVTLTVALGNWQLRRAQDKAGLQAALDAAAQGPVRSAPAAAALAAAPADPGLRPGQRLRLEGEWLVSATVFLDNRTHQGRAGYHVLTPLRLADGSGVVLVDRGWVAAGADRGELPEVALAAGRAVVEGRLHLPEASPFTLARGGAEVDGPDGGGPEVDGQDAGGRRWQVLDPARLGRQPGIGLPPCTGAPVAAAGAGCVAPWIVLQTSPVADGLVRDWPLPAAGIERHRGYAFQWYALAALAAVLTAGYARRLILRRRHEQPDSRRAGR</sequence>
<evidence type="ECO:0000256" key="7">
    <source>
        <dbReference type="SAM" id="MobiDB-lite"/>
    </source>
</evidence>
<evidence type="ECO:0000256" key="3">
    <source>
        <dbReference type="ARBA" id="ARBA00022692"/>
    </source>
</evidence>
<dbReference type="EMBL" id="CP028339">
    <property type="protein sequence ID" value="AVR87699.1"/>
    <property type="molecule type" value="Genomic_DNA"/>
</dbReference>
<feature type="transmembrane region" description="Helical" evidence="6">
    <location>
        <begin position="254"/>
        <end position="271"/>
    </location>
</feature>
<comment type="similarity">
    <text evidence="2 6">Belongs to the SURF1 family.</text>
</comment>
<name>A0A2R4BK61_THAAR</name>
<keyword evidence="5 6" id="KW-0472">Membrane</keyword>
<keyword evidence="3 6" id="KW-0812">Transmembrane</keyword>
<evidence type="ECO:0000256" key="6">
    <source>
        <dbReference type="RuleBase" id="RU363076"/>
    </source>
</evidence>
<evidence type="ECO:0000313" key="9">
    <source>
        <dbReference type="Proteomes" id="UP000241885"/>
    </source>
</evidence>
<keyword evidence="6" id="KW-1003">Cell membrane</keyword>
<proteinExistence type="inferred from homology"/>
<evidence type="ECO:0000256" key="4">
    <source>
        <dbReference type="ARBA" id="ARBA00022989"/>
    </source>
</evidence>
<keyword evidence="4 6" id="KW-1133">Transmembrane helix</keyword>
<dbReference type="InterPro" id="IPR045214">
    <property type="entry name" value="Surf1/Surf4"/>
</dbReference>
<gene>
    <name evidence="8" type="ORF">Tharo_0757</name>
</gene>
<evidence type="ECO:0000313" key="8">
    <source>
        <dbReference type="EMBL" id="AVR87699.1"/>
    </source>
</evidence>
<dbReference type="Proteomes" id="UP000241885">
    <property type="component" value="Chromosome"/>
</dbReference>
<protein>
    <recommendedName>
        <fullName evidence="6">SURF1-like protein</fullName>
    </recommendedName>
</protein>
<dbReference type="Pfam" id="PF02104">
    <property type="entry name" value="SURF1"/>
    <property type="match status" value="1"/>
</dbReference>
<comment type="subcellular location">
    <subcellularLocation>
        <location evidence="6">Cell membrane</location>
        <topology evidence="6">Multi-pass membrane protein</topology>
    </subcellularLocation>
    <subcellularLocation>
        <location evidence="1">Membrane</location>
    </subcellularLocation>
</comment>
<feature type="region of interest" description="Disordered" evidence="7">
    <location>
        <begin position="161"/>
        <end position="185"/>
    </location>
</feature>
<accession>A0A2R4BK61</accession>
<dbReference type="GO" id="GO:0005886">
    <property type="term" value="C:plasma membrane"/>
    <property type="evidence" value="ECO:0007669"/>
    <property type="project" value="UniProtKB-SubCell"/>
</dbReference>
<organism evidence="8 9">
    <name type="scientific">Thauera aromatica K172</name>
    <dbReference type="NCBI Taxonomy" id="44139"/>
    <lineage>
        <taxon>Bacteria</taxon>
        <taxon>Pseudomonadati</taxon>
        <taxon>Pseudomonadota</taxon>
        <taxon>Betaproteobacteria</taxon>
        <taxon>Rhodocyclales</taxon>
        <taxon>Zoogloeaceae</taxon>
        <taxon>Thauera</taxon>
    </lineage>
</organism>
<dbReference type="PANTHER" id="PTHR23427">
    <property type="entry name" value="SURFEIT LOCUS PROTEIN"/>
    <property type="match status" value="1"/>
</dbReference>
<dbReference type="PROSITE" id="PS50895">
    <property type="entry name" value="SURF1"/>
    <property type="match status" value="1"/>
</dbReference>
<dbReference type="CDD" id="cd06662">
    <property type="entry name" value="SURF1"/>
    <property type="match status" value="1"/>
</dbReference>
<keyword evidence="9" id="KW-1185">Reference proteome</keyword>
<dbReference type="InterPro" id="IPR002994">
    <property type="entry name" value="Surf1/Shy1"/>
</dbReference>
<dbReference type="AlphaFoldDB" id="A0A2R4BK61"/>
<evidence type="ECO:0000256" key="5">
    <source>
        <dbReference type="ARBA" id="ARBA00023136"/>
    </source>
</evidence>
<reference evidence="8 9" key="1">
    <citation type="submission" date="2018-03" db="EMBL/GenBank/DDBJ databases">
        <title>Complete genome sequence of Thauera aromatica, a model organism for studying aromatic compound degradation under denitrifying conditions.</title>
        <authorList>
            <person name="Lo H.-Y."/>
            <person name="Goris T."/>
            <person name="Boll M."/>
            <person name="Mueller J.A."/>
        </authorList>
    </citation>
    <scope>NUCLEOTIDE SEQUENCE [LARGE SCALE GENOMIC DNA]</scope>
    <source>
        <strain evidence="8 9">K172</strain>
    </source>
</reference>
<evidence type="ECO:0000256" key="2">
    <source>
        <dbReference type="ARBA" id="ARBA00007165"/>
    </source>
</evidence>
<comment type="caution">
    <text evidence="6">Lacks conserved residue(s) required for the propagation of feature annotation.</text>
</comment>
<dbReference type="KEGG" id="tak:Tharo_0757"/>
<evidence type="ECO:0000256" key="1">
    <source>
        <dbReference type="ARBA" id="ARBA00004370"/>
    </source>
</evidence>
<dbReference type="PANTHER" id="PTHR23427:SF2">
    <property type="entry name" value="SURFEIT LOCUS PROTEIN 1"/>
    <property type="match status" value="1"/>
</dbReference>